<dbReference type="Pfam" id="PF05485">
    <property type="entry name" value="THAP"/>
    <property type="match status" value="1"/>
</dbReference>
<name>A0A6G0YBA6_APHCR</name>
<dbReference type="InterPro" id="IPR006612">
    <property type="entry name" value="THAP_Znf"/>
</dbReference>
<dbReference type="Gene3D" id="6.20.210.20">
    <property type="entry name" value="THAP domain"/>
    <property type="match status" value="1"/>
</dbReference>
<dbReference type="OrthoDB" id="6626861at2759"/>
<keyword evidence="7" id="KW-1185">Reference proteome</keyword>
<evidence type="ECO:0000256" key="3">
    <source>
        <dbReference type="ARBA" id="ARBA00022833"/>
    </source>
</evidence>
<evidence type="ECO:0000313" key="7">
    <source>
        <dbReference type="Proteomes" id="UP000478052"/>
    </source>
</evidence>
<dbReference type="GO" id="GO:0003677">
    <property type="term" value="F:DNA binding"/>
    <property type="evidence" value="ECO:0007669"/>
    <property type="project" value="UniProtKB-KW"/>
</dbReference>
<dbReference type="InterPro" id="IPR038441">
    <property type="entry name" value="THAP_Znf_sf"/>
</dbReference>
<keyword evidence="3" id="KW-0862">Zinc</keyword>
<feature type="non-terminal residue" evidence="6">
    <location>
        <position position="332"/>
    </location>
</feature>
<keyword evidence="2" id="KW-0863">Zinc-finger</keyword>
<feature type="domain" description="THAP-type" evidence="5">
    <location>
        <begin position="4"/>
        <end position="79"/>
    </location>
</feature>
<dbReference type="GO" id="GO:0008270">
    <property type="term" value="F:zinc ion binding"/>
    <property type="evidence" value="ECO:0007669"/>
    <property type="project" value="UniProtKB-KW"/>
</dbReference>
<dbReference type="EMBL" id="VUJU01005047">
    <property type="protein sequence ID" value="KAF0752461.1"/>
    <property type="molecule type" value="Genomic_DNA"/>
</dbReference>
<evidence type="ECO:0000256" key="2">
    <source>
        <dbReference type="ARBA" id="ARBA00022771"/>
    </source>
</evidence>
<proteinExistence type="predicted"/>
<evidence type="ECO:0000313" key="6">
    <source>
        <dbReference type="EMBL" id="KAF0752461.1"/>
    </source>
</evidence>
<evidence type="ECO:0000256" key="1">
    <source>
        <dbReference type="ARBA" id="ARBA00022723"/>
    </source>
</evidence>
<gene>
    <name evidence="6" type="ORF">FWK35_00014031</name>
</gene>
<comment type="caution">
    <text evidence="6">The sequence shown here is derived from an EMBL/GenBank/DDBJ whole genome shotgun (WGS) entry which is preliminary data.</text>
</comment>
<dbReference type="SUPFAM" id="SSF57716">
    <property type="entry name" value="Glucocorticoid receptor-like (DNA-binding domain)"/>
    <property type="match status" value="1"/>
</dbReference>
<sequence length="332" mass="37746">MVSNKCCVPGCNKSAASKFGVPQNMMSVWENIIGCHLNRNSRVCANHFKPSDITSTWESGNGSSQISVCPLYIIKTWINDINQVNETMTVLNKHNYFKVDLNYEFEPPLVKQACIELSKSVIESISEVVIQDNTLINDESSISLPMNWFCDVTTNTGSVIAKTYFTLIYNNRIVEKRLVILKCININSEPTIYLNEKQIKLSQVGINNYDETLNVEYMLNILVKVKVCREFNGHWRHANCLNIIEDGASRLCVWCNRLKCIINKKFKILSAGKSLRVPLTPSKKANSKKFLSRIKSVSQKFSRAHKTIKNLKLHLNNIKAKISQPSLINDIK</sequence>
<dbReference type="SMART" id="SM00980">
    <property type="entry name" value="THAP"/>
    <property type="match status" value="1"/>
</dbReference>
<dbReference type="Proteomes" id="UP000478052">
    <property type="component" value="Unassembled WGS sequence"/>
</dbReference>
<dbReference type="AlphaFoldDB" id="A0A6G0YBA6"/>
<keyword evidence="1" id="KW-0479">Metal-binding</keyword>
<evidence type="ECO:0000256" key="4">
    <source>
        <dbReference type="ARBA" id="ARBA00023125"/>
    </source>
</evidence>
<organism evidence="6 7">
    <name type="scientific">Aphis craccivora</name>
    <name type="common">Cowpea aphid</name>
    <dbReference type="NCBI Taxonomy" id="307492"/>
    <lineage>
        <taxon>Eukaryota</taxon>
        <taxon>Metazoa</taxon>
        <taxon>Ecdysozoa</taxon>
        <taxon>Arthropoda</taxon>
        <taxon>Hexapoda</taxon>
        <taxon>Insecta</taxon>
        <taxon>Pterygota</taxon>
        <taxon>Neoptera</taxon>
        <taxon>Paraneoptera</taxon>
        <taxon>Hemiptera</taxon>
        <taxon>Sternorrhyncha</taxon>
        <taxon>Aphidomorpha</taxon>
        <taxon>Aphidoidea</taxon>
        <taxon>Aphididae</taxon>
        <taxon>Aphidini</taxon>
        <taxon>Aphis</taxon>
        <taxon>Aphis</taxon>
    </lineage>
</organism>
<evidence type="ECO:0000259" key="5">
    <source>
        <dbReference type="SMART" id="SM00980"/>
    </source>
</evidence>
<accession>A0A6G0YBA6</accession>
<keyword evidence="4" id="KW-0238">DNA-binding</keyword>
<protein>
    <submittedName>
        <fullName evidence="6">THAP-type domain-containing protein</fullName>
    </submittedName>
</protein>
<reference evidence="6 7" key="1">
    <citation type="submission" date="2019-08" db="EMBL/GenBank/DDBJ databases">
        <title>Whole genome of Aphis craccivora.</title>
        <authorList>
            <person name="Voronova N.V."/>
            <person name="Shulinski R.S."/>
            <person name="Bandarenka Y.V."/>
            <person name="Zhorov D.G."/>
            <person name="Warner D."/>
        </authorList>
    </citation>
    <scope>NUCLEOTIDE SEQUENCE [LARGE SCALE GENOMIC DNA]</scope>
    <source>
        <strain evidence="6">180601</strain>
        <tissue evidence="6">Whole Body</tissue>
    </source>
</reference>